<dbReference type="EMBL" id="FN648486">
    <property type="protein sequence ID" value="CBJ25577.1"/>
    <property type="molecule type" value="Genomic_DNA"/>
</dbReference>
<feature type="region of interest" description="Disordered" evidence="1">
    <location>
        <begin position="37"/>
        <end position="60"/>
    </location>
</feature>
<feature type="compositionally biased region" description="Basic and acidic residues" evidence="1">
    <location>
        <begin position="47"/>
        <end position="60"/>
    </location>
</feature>
<dbReference type="Proteomes" id="UP000002630">
    <property type="component" value="Linkage Group LG02"/>
</dbReference>
<proteinExistence type="predicted"/>
<dbReference type="EMBL" id="FN649727">
    <property type="protein sequence ID" value="CBJ25577.1"/>
    <property type="molecule type" value="Genomic_DNA"/>
</dbReference>
<dbReference type="STRING" id="2880.D7FW57"/>
<dbReference type="eggNOG" id="KOG2781">
    <property type="taxonomic scope" value="Eukaryota"/>
</dbReference>
<evidence type="ECO:0000256" key="1">
    <source>
        <dbReference type="SAM" id="MobiDB-lite"/>
    </source>
</evidence>
<dbReference type="InParanoid" id="D7FW57"/>
<reference evidence="2 3" key="1">
    <citation type="journal article" date="2010" name="Nature">
        <title>The Ectocarpus genome and the independent evolution of multicellularity in brown algae.</title>
        <authorList>
            <person name="Cock J.M."/>
            <person name="Sterck L."/>
            <person name="Rouze P."/>
            <person name="Scornet D."/>
            <person name="Allen A.E."/>
            <person name="Amoutzias G."/>
            <person name="Anthouard V."/>
            <person name="Artiguenave F."/>
            <person name="Aury J.M."/>
            <person name="Badger J.H."/>
            <person name="Beszteri B."/>
            <person name="Billiau K."/>
            <person name="Bonnet E."/>
            <person name="Bothwell J.H."/>
            <person name="Bowler C."/>
            <person name="Boyen C."/>
            <person name="Brownlee C."/>
            <person name="Carrano C.J."/>
            <person name="Charrier B."/>
            <person name="Cho G.Y."/>
            <person name="Coelho S.M."/>
            <person name="Collen J."/>
            <person name="Corre E."/>
            <person name="Da Silva C."/>
            <person name="Delage L."/>
            <person name="Delaroque N."/>
            <person name="Dittami S.M."/>
            <person name="Doulbeau S."/>
            <person name="Elias M."/>
            <person name="Farnham G."/>
            <person name="Gachon C.M."/>
            <person name="Gschloessl B."/>
            <person name="Heesch S."/>
            <person name="Jabbari K."/>
            <person name="Jubin C."/>
            <person name="Kawai H."/>
            <person name="Kimura K."/>
            <person name="Kloareg B."/>
            <person name="Kupper F.C."/>
            <person name="Lang D."/>
            <person name="Le Bail A."/>
            <person name="Leblanc C."/>
            <person name="Lerouge P."/>
            <person name="Lohr M."/>
            <person name="Lopez P.J."/>
            <person name="Martens C."/>
            <person name="Maumus F."/>
            <person name="Michel G."/>
            <person name="Miranda-Saavedra D."/>
            <person name="Morales J."/>
            <person name="Moreau H."/>
            <person name="Motomura T."/>
            <person name="Nagasato C."/>
            <person name="Napoli C.A."/>
            <person name="Nelson D.R."/>
            <person name="Nyvall-Collen P."/>
            <person name="Peters A.F."/>
            <person name="Pommier C."/>
            <person name="Potin P."/>
            <person name="Poulain J."/>
            <person name="Quesneville H."/>
            <person name="Read B."/>
            <person name="Rensing S.A."/>
            <person name="Ritter A."/>
            <person name="Rousvoal S."/>
            <person name="Samanta M."/>
            <person name="Samson G."/>
            <person name="Schroeder D.C."/>
            <person name="Segurens B."/>
            <person name="Strittmatter M."/>
            <person name="Tonon T."/>
            <person name="Tregear J.W."/>
            <person name="Valentin K."/>
            <person name="von Dassow P."/>
            <person name="Yamagishi T."/>
            <person name="Van de Peer Y."/>
            <person name="Wincker P."/>
        </authorList>
    </citation>
    <scope>NUCLEOTIDE SEQUENCE [LARGE SCALE GENOMIC DNA]</scope>
    <source>
        <strain evidence="3">Ec32 / CCAP1310/4</strain>
    </source>
</reference>
<evidence type="ECO:0000313" key="2">
    <source>
        <dbReference type="EMBL" id="CBJ25577.1"/>
    </source>
</evidence>
<organism evidence="2 3">
    <name type="scientific">Ectocarpus siliculosus</name>
    <name type="common">Brown alga</name>
    <name type="synonym">Conferva siliculosa</name>
    <dbReference type="NCBI Taxonomy" id="2880"/>
    <lineage>
        <taxon>Eukaryota</taxon>
        <taxon>Sar</taxon>
        <taxon>Stramenopiles</taxon>
        <taxon>Ochrophyta</taxon>
        <taxon>PX clade</taxon>
        <taxon>Phaeophyceae</taxon>
        <taxon>Ectocarpales</taxon>
        <taxon>Ectocarpaceae</taxon>
        <taxon>Ectocarpus</taxon>
    </lineage>
</organism>
<keyword evidence="3" id="KW-1185">Reference proteome</keyword>
<evidence type="ECO:0000313" key="3">
    <source>
        <dbReference type="Proteomes" id="UP000002630"/>
    </source>
</evidence>
<gene>
    <name evidence="2" type="ORF">Esi_0003_0264</name>
</gene>
<sequence length="60" mass="7119">MALRRQVRLRKEYIYRKSLHGKEASIYEDKQRVREALQNGTPLPTELRAEEATLRHEVPS</sequence>
<name>D7FW57_ECTSI</name>
<dbReference type="AlphaFoldDB" id="D7FW57"/>
<accession>D7FW57</accession>
<dbReference type="OrthoDB" id="10253204at2759"/>
<protein>
    <submittedName>
        <fullName evidence="2">Uncharacterized protein</fullName>
    </submittedName>
</protein>